<protein>
    <submittedName>
        <fullName evidence="2">Uncharacterized protein</fullName>
    </submittedName>
</protein>
<dbReference type="Proteomes" id="UP000266841">
    <property type="component" value="Unassembled WGS sequence"/>
</dbReference>
<evidence type="ECO:0000313" key="3">
    <source>
        <dbReference type="Proteomes" id="UP000266841"/>
    </source>
</evidence>
<keyword evidence="3" id="KW-1185">Reference proteome</keyword>
<reference evidence="2 3" key="1">
    <citation type="journal article" date="2012" name="Genome Biol.">
        <title>Genome and low-iron response of an oceanic diatom adapted to chronic iron limitation.</title>
        <authorList>
            <person name="Lommer M."/>
            <person name="Specht M."/>
            <person name="Roy A.S."/>
            <person name="Kraemer L."/>
            <person name="Andreson R."/>
            <person name="Gutowska M.A."/>
            <person name="Wolf J."/>
            <person name="Bergner S.V."/>
            <person name="Schilhabel M.B."/>
            <person name="Klostermeier U.C."/>
            <person name="Beiko R.G."/>
            <person name="Rosenstiel P."/>
            <person name="Hippler M."/>
            <person name="Laroche J."/>
        </authorList>
    </citation>
    <scope>NUCLEOTIDE SEQUENCE [LARGE SCALE GENOMIC DNA]</scope>
    <source>
        <strain evidence="2 3">CCMP1005</strain>
    </source>
</reference>
<dbReference type="EMBL" id="AGNL01030861">
    <property type="protein sequence ID" value="EJK56675.1"/>
    <property type="molecule type" value="Genomic_DNA"/>
</dbReference>
<name>K0RUP8_THAOC</name>
<feature type="region of interest" description="Disordered" evidence="1">
    <location>
        <begin position="1"/>
        <end position="21"/>
    </location>
</feature>
<sequence>MEDARKRPRMDDGGYSPPAAASSTVKLLANGAEDAACGAGSLPK</sequence>
<proteinExistence type="predicted"/>
<gene>
    <name evidence="2" type="ORF">THAOC_23395</name>
</gene>
<dbReference type="AlphaFoldDB" id="K0RUP8"/>
<accession>K0RUP8</accession>
<evidence type="ECO:0000256" key="1">
    <source>
        <dbReference type="SAM" id="MobiDB-lite"/>
    </source>
</evidence>
<evidence type="ECO:0000313" key="2">
    <source>
        <dbReference type="EMBL" id="EJK56675.1"/>
    </source>
</evidence>
<organism evidence="2 3">
    <name type="scientific">Thalassiosira oceanica</name>
    <name type="common">Marine diatom</name>
    <dbReference type="NCBI Taxonomy" id="159749"/>
    <lineage>
        <taxon>Eukaryota</taxon>
        <taxon>Sar</taxon>
        <taxon>Stramenopiles</taxon>
        <taxon>Ochrophyta</taxon>
        <taxon>Bacillariophyta</taxon>
        <taxon>Coscinodiscophyceae</taxon>
        <taxon>Thalassiosirophycidae</taxon>
        <taxon>Thalassiosirales</taxon>
        <taxon>Thalassiosiraceae</taxon>
        <taxon>Thalassiosira</taxon>
    </lineage>
</organism>
<comment type="caution">
    <text evidence="2">The sequence shown here is derived from an EMBL/GenBank/DDBJ whole genome shotgun (WGS) entry which is preliminary data.</text>
</comment>
<feature type="non-terminal residue" evidence="2">
    <location>
        <position position="44"/>
    </location>
</feature>